<dbReference type="SUPFAM" id="SSF101898">
    <property type="entry name" value="NHL repeat"/>
    <property type="match status" value="1"/>
</dbReference>
<accession>A0A0X3NRI5</accession>
<gene>
    <name evidence="10" type="primary">TRIM2</name>
    <name evidence="10" type="ORF">TR153100</name>
</gene>
<dbReference type="InterPro" id="IPR047153">
    <property type="entry name" value="TRIM45/56/19-like"/>
</dbReference>
<dbReference type="Pfam" id="PF00630">
    <property type="entry name" value="Filamin"/>
    <property type="match status" value="1"/>
</dbReference>
<dbReference type="InterPro" id="IPR017907">
    <property type="entry name" value="Znf_RING_CS"/>
</dbReference>
<dbReference type="Gene3D" id="3.30.40.10">
    <property type="entry name" value="Zinc/RING finger domain, C3HC4 (zinc finger)"/>
    <property type="match status" value="1"/>
</dbReference>
<reference evidence="10" key="1">
    <citation type="submission" date="2016-01" db="EMBL/GenBank/DDBJ databases">
        <title>Reference transcriptome for the parasite Schistocephalus solidus: insights into the molecular evolution of parasitism.</title>
        <authorList>
            <person name="Hebert F.O."/>
            <person name="Grambauer S."/>
            <person name="Barber I."/>
            <person name="Landry C.R."/>
            <person name="Aubin-Horth N."/>
        </authorList>
    </citation>
    <scope>NUCLEOTIDE SEQUENCE</scope>
</reference>
<dbReference type="SUPFAM" id="SSF81296">
    <property type="entry name" value="E set domains"/>
    <property type="match status" value="1"/>
</dbReference>
<evidence type="ECO:0000313" key="10">
    <source>
        <dbReference type="EMBL" id="JAP42238.1"/>
    </source>
</evidence>
<keyword evidence="5" id="KW-0862">Zinc</keyword>
<dbReference type="InterPro" id="IPR013083">
    <property type="entry name" value="Znf_RING/FYVE/PHD"/>
</dbReference>
<dbReference type="InterPro" id="IPR014756">
    <property type="entry name" value="Ig_E-set"/>
</dbReference>
<comment type="similarity">
    <text evidence="1">Belongs to the TRIM/RBCC family.</text>
</comment>
<feature type="repeat" description="Filamin" evidence="6">
    <location>
        <begin position="464"/>
        <end position="545"/>
    </location>
</feature>
<dbReference type="InterPro" id="IPR017868">
    <property type="entry name" value="Filamin/ABP280_repeat-like"/>
</dbReference>
<feature type="compositionally biased region" description="Gly residues" evidence="8">
    <location>
        <begin position="237"/>
        <end position="246"/>
    </location>
</feature>
<name>A0A0X3NRI5_SCHSO</name>
<dbReference type="Gene3D" id="2.120.10.30">
    <property type="entry name" value="TolB, C-terminal domain"/>
    <property type="match status" value="1"/>
</dbReference>
<evidence type="ECO:0000256" key="2">
    <source>
        <dbReference type="ARBA" id="ARBA00022723"/>
    </source>
</evidence>
<dbReference type="PANTHER" id="PTHR25462:SF285">
    <property type="entry name" value="RING-TYPE DOMAIN-CONTAINING PROTEIN"/>
    <property type="match status" value="1"/>
</dbReference>
<proteinExistence type="inferred from homology"/>
<dbReference type="SMART" id="SM00557">
    <property type="entry name" value="IG_FLMN"/>
    <property type="match status" value="1"/>
</dbReference>
<dbReference type="SUPFAM" id="SSF57850">
    <property type="entry name" value="RING/U-box"/>
    <property type="match status" value="1"/>
</dbReference>
<dbReference type="InterPro" id="IPR001841">
    <property type="entry name" value="Znf_RING"/>
</dbReference>
<feature type="domain" description="RING-type" evidence="9">
    <location>
        <begin position="61"/>
        <end position="108"/>
    </location>
</feature>
<organism evidence="10">
    <name type="scientific">Schistocephalus solidus</name>
    <name type="common">Tapeworm</name>
    <dbReference type="NCBI Taxonomy" id="70667"/>
    <lineage>
        <taxon>Eukaryota</taxon>
        <taxon>Metazoa</taxon>
        <taxon>Spiralia</taxon>
        <taxon>Lophotrochozoa</taxon>
        <taxon>Platyhelminthes</taxon>
        <taxon>Cestoda</taxon>
        <taxon>Eucestoda</taxon>
        <taxon>Diphyllobothriidea</taxon>
        <taxon>Diphyllobothriidae</taxon>
        <taxon>Schistocephalus</taxon>
    </lineage>
</organism>
<evidence type="ECO:0000256" key="6">
    <source>
        <dbReference type="PROSITE-ProRule" id="PRU00087"/>
    </source>
</evidence>
<keyword evidence="4 7" id="KW-0863">Zinc-finger</keyword>
<evidence type="ECO:0000256" key="5">
    <source>
        <dbReference type="ARBA" id="ARBA00022833"/>
    </source>
</evidence>
<dbReference type="SMART" id="SM00184">
    <property type="entry name" value="RING"/>
    <property type="match status" value="1"/>
</dbReference>
<dbReference type="PROSITE" id="PS00518">
    <property type="entry name" value="ZF_RING_1"/>
    <property type="match status" value="1"/>
</dbReference>
<evidence type="ECO:0000259" key="9">
    <source>
        <dbReference type="PROSITE" id="PS50089"/>
    </source>
</evidence>
<feature type="region of interest" description="Disordered" evidence="8">
    <location>
        <begin position="576"/>
        <end position="595"/>
    </location>
</feature>
<sequence>MLHDGRSPKTFHNIQAYYHKTKMNVNAKGFSGAIMTLSMSSHLVETMMINVEDFSDSFLTCGTCLSGYNSSHHAAKILPCSHTICRSCLERILETQQNDESFRCPICRETITVPAGGAAAFPPAFIVNQLLDLLASQRRDRVPKCRLHPGQELLFCETCDVVFCPDCGGRGARGHATEPCGGSIFAGVGSNGDNSLLAAAASLPVLSTGSGQSSRPHSGAASGYESSRADLDHAGPTGSGQTGVGGSGGAALNHNVISFSVAIKRCSQILLYKAHLCVQELNSAQEAVTAELERLTESSDACIAAAESSFSEVKALVERRQAELLHSIRRLTEEKRRALLDQLALIESERDLVKEQCAGLNAMMDVRSISKGISYLNDKLDTIASLTEPRENAFLRYQDKPVRQAISAGPPGSQAAAAAAVPAVVSGSASIVDVARCLAAFGRIAVSTTYPPLCTAKLPDLVHVHLPVKVIVRAYDYHGQPQTVGTDPITAHFTDSHGREAPSHLLDLGNGSYEITLLPVSSGAHKLSVNILSRPIRGSPFLISVRARQAPYWCLHEAYEGRTLVQPVAVSVLPPVSPPSQTASHGASEDAAAPSVAVSTAPSAPAVPPGSVLLLDTGNSRLLVLDSDSGSVNAALVNDALKGQAATGMALCPAGLWIVNWRVNELLLLDLATNEIRQKISSPLFMEPTSVCVCPRTGRVLVADNGAGCVFECRRQISPSDSGENQQRQHQHLPLCPGSPGDRVLVSPLIDSRCRTTTSNTVAGNVQHRKTGAVADSATAADGFSDALRRVTAICIASSGEIILAAGAELQIYSPEGHHLGDLTPPAFSVDPRALLMEPLTSVSGSQFPQRTSTLPTPLSMNSSAPGSTLTLMAAHRASSHRPPSLGGTMRSAHVGGGGAPVRGHFGGVTMGTLAPGVACKDDLGECILASHTDRSRSAVVVWPESVWRSVIGRIVGSRPASVVNAAGAAANGTPNDSSASFLLDGLASLSVSSRDSTESLSEDAFRNGGAGGLGFSLMRQALKHPYILEVEPPQMRRLAGLAALTTSRSVVAADLGGQCAYCLRYA</sequence>
<dbReference type="InterPro" id="IPR011042">
    <property type="entry name" value="6-blade_b-propeller_TolB-like"/>
</dbReference>
<keyword evidence="3" id="KW-0677">Repeat</keyword>
<keyword evidence="2" id="KW-0479">Metal-binding</keyword>
<dbReference type="EMBL" id="GEEE01020987">
    <property type="protein sequence ID" value="JAP42238.1"/>
    <property type="molecule type" value="Transcribed_RNA"/>
</dbReference>
<dbReference type="SUPFAM" id="SSF57845">
    <property type="entry name" value="B-box zinc-binding domain"/>
    <property type="match status" value="1"/>
</dbReference>
<evidence type="ECO:0000256" key="7">
    <source>
        <dbReference type="PROSITE-ProRule" id="PRU00175"/>
    </source>
</evidence>
<evidence type="ECO:0000256" key="4">
    <source>
        <dbReference type="ARBA" id="ARBA00022771"/>
    </source>
</evidence>
<dbReference type="InterPro" id="IPR013783">
    <property type="entry name" value="Ig-like_fold"/>
</dbReference>
<dbReference type="Pfam" id="PF13639">
    <property type="entry name" value="zf-RING_2"/>
    <property type="match status" value="1"/>
</dbReference>
<dbReference type="PROSITE" id="PS50089">
    <property type="entry name" value="ZF_RING_2"/>
    <property type="match status" value="1"/>
</dbReference>
<evidence type="ECO:0000256" key="3">
    <source>
        <dbReference type="ARBA" id="ARBA00022737"/>
    </source>
</evidence>
<dbReference type="InterPro" id="IPR001298">
    <property type="entry name" value="Filamin/ABP280_rpt"/>
</dbReference>
<dbReference type="PANTHER" id="PTHR25462">
    <property type="entry name" value="BONUS, ISOFORM C-RELATED"/>
    <property type="match status" value="1"/>
</dbReference>
<dbReference type="Gene3D" id="2.60.40.10">
    <property type="entry name" value="Immunoglobulins"/>
    <property type="match status" value="1"/>
</dbReference>
<evidence type="ECO:0000256" key="1">
    <source>
        <dbReference type="ARBA" id="ARBA00008518"/>
    </source>
</evidence>
<feature type="region of interest" description="Disordered" evidence="8">
    <location>
        <begin position="208"/>
        <end position="246"/>
    </location>
</feature>
<dbReference type="PROSITE" id="PS50194">
    <property type="entry name" value="FILAMIN_REPEAT"/>
    <property type="match status" value="1"/>
</dbReference>
<dbReference type="GO" id="GO:0061630">
    <property type="term" value="F:ubiquitin protein ligase activity"/>
    <property type="evidence" value="ECO:0007669"/>
    <property type="project" value="TreeGrafter"/>
</dbReference>
<protein>
    <submittedName>
        <fullName evidence="10">Tripartite motif-containing protein 2</fullName>
    </submittedName>
</protein>
<evidence type="ECO:0000256" key="8">
    <source>
        <dbReference type="SAM" id="MobiDB-lite"/>
    </source>
</evidence>
<dbReference type="AlphaFoldDB" id="A0A0X3NRI5"/>
<dbReference type="CDD" id="cd16579">
    <property type="entry name" value="RING-HC_PML_C-V"/>
    <property type="match status" value="1"/>
</dbReference>
<dbReference type="GO" id="GO:0005654">
    <property type="term" value="C:nucleoplasm"/>
    <property type="evidence" value="ECO:0007669"/>
    <property type="project" value="TreeGrafter"/>
</dbReference>
<dbReference type="GO" id="GO:0008270">
    <property type="term" value="F:zinc ion binding"/>
    <property type="evidence" value="ECO:0007669"/>
    <property type="project" value="UniProtKB-KW"/>
</dbReference>